<sequence>MQARASDTRAAKDSSPRNGLAKRNGTNAAELARLRLLQTLAEVKAAVARGKDKAFF</sequence>
<keyword evidence="3" id="KW-1185">Reference proteome</keyword>
<feature type="region of interest" description="Disordered" evidence="1">
    <location>
        <begin position="1"/>
        <end position="26"/>
    </location>
</feature>
<dbReference type="Proteomes" id="UP000501690">
    <property type="component" value="Linkage Group LG10"/>
</dbReference>
<protein>
    <submittedName>
        <fullName evidence="2">Uncharacterized protein</fullName>
    </submittedName>
</protein>
<dbReference type="EMBL" id="CP039354">
    <property type="protein sequence ID" value="QCE12236.1"/>
    <property type="molecule type" value="Genomic_DNA"/>
</dbReference>
<reference evidence="2 3" key="1">
    <citation type="submission" date="2019-04" db="EMBL/GenBank/DDBJ databases">
        <title>An improved genome assembly and genetic linkage map for asparagus bean, Vigna unguiculata ssp. sesquipedialis.</title>
        <authorList>
            <person name="Xia Q."/>
            <person name="Zhang R."/>
            <person name="Dong Y."/>
        </authorList>
    </citation>
    <scope>NUCLEOTIDE SEQUENCE [LARGE SCALE GENOMIC DNA]</scope>
    <source>
        <tissue evidence="2">Leaf</tissue>
    </source>
</reference>
<organism evidence="2 3">
    <name type="scientific">Vigna unguiculata</name>
    <name type="common">Cowpea</name>
    <dbReference type="NCBI Taxonomy" id="3917"/>
    <lineage>
        <taxon>Eukaryota</taxon>
        <taxon>Viridiplantae</taxon>
        <taxon>Streptophyta</taxon>
        <taxon>Embryophyta</taxon>
        <taxon>Tracheophyta</taxon>
        <taxon>Spermatophyta</taxon>
        <taxon>Magnoliopsida</taxon>
        <taxon>eudicotyledons</taxon>
        <taxon>Gunneridae</taxon>
        <taxon>Pentapetalae</taxon>
        <taxon>rosids</taxon>
        <taxon>fabids</taxon>
        <taxon>Fabales</taxon>
        <taxon>Fabaceae</taxon>
        <taxon>Papilionoideae</taxon>
        <taxon>50 kb inversion clade</taxon>
        <taxon>NPAAA clade</taxon>
        <taxon>indigoferoid/millettioid clade</taxon>
        <taxon>Phaseoleae</taxon>
        <taxon>Vigna</taxon>
    </lineage>
</organism>
<evidence type="ECO:0000313" key="2">
    <source>
        <dbReference type="EMBL" id="QCE12236.1"/>
    </source>
</evidence>
<name>A0A4D6NEY2_VIGUN</name>
<dbReference type="AlphaFoldDB" id="A0A4D6NEY2"/>
<evidence type="ECO:0000256" key="1">
    <source>
        <dbReference type="SAM" id="MobiDB-lite"/>
    </source>
</evidence>
<accession>A0A4D6NEY2</accession>
<gene>
    <name evidence="2" type="ORF">DEO72_LG10g3477</name>
</gene>
<proteinExistence type="predicted"/>
<evidence type="ECO:0000313" key="3">
    <source>
        <dbReference type="Proteomes" id="UP000501690"/>
    </source>
</evidence>
<feature type="compositionally biased region" description="Basic and acidic residues" evidence="1">
    <location>
        <begin position="1"/>
        <end position="15"/>
    </location>
</feature>